<evidence type="ECO:0000256" key="2">
    <source>
        <dbReference type="ARBA" id="ARBA00009743"/>
    </source>
</evidence>
<keyword evidence="5 6" id="KW-0326">Glycosidase</keyword>
<keyword evidence="6" id="KW-1015">Disulfide bond</keyword>
<dbReference type="SUPFAM" id="SSF51445">
    <property type="entry name" value="(Trans)glycosidases"/>
    <property type="match status" value="1"/>
</dbReference>
<dbReference type="GO" id="GO:0005975">
    <property type="term" value="P:carbohydrate metabolic process"/>
    <property type="evidence" value="ECO:0007669"/>
    <property type="project" value="InterPro"/>
</dbReference>
<dbReference type="InterPro" id="IPR013785">
    <property type="entry name" value="Aldolase_TIM"/>
</dbReference>
<dbReference type="Gene3D" id="3.20.20.70">
    <property type="entry name" value="Aldolase class I"/>
    <property type="match status" value="1"/>
</dbReference>
<dbReference type="Pfam" id="PF16499">
    <property type="entry name" value="Melibiase_2"/>
    <property type="match status" value="1"/>
</dbReference>
<dbReference type="Proteomes" id="UP001320420">
    <property type="component" value="Unassembled WGS sequence"/>
</dbReference>
<protein>
    <recommendedName>
        <fullName evidence="3 6">Alpha-galactosidase</fullName>
        <ecNumber evidence="3 6">3.2.1.22</ecNumber>
    </recommendedName>
    <alternativeName>
        <fullName evidence="6">Melibiase</fullName>
    </alternativeName>
</protein>
<accession>A0AAN9UXS0</accession>
<comment type="similarity">
    <text evidence="2 6">Belongs to the glycosyl hydrolase 27 family.</text>
</comment>
<dbReference type="GO" id="GO:0004557">
    <property type="term" value="F:alpha-galactosidase activity"/>
    <property type="evidence" value="ECO:0007669"/>
    <property type="project" value="UniProtKB-EC"/>
</dbReference>
<comment type="caution">
    <text evidence="7">The sequence shown here is derived from an EMBL/GenBank/DDBJ whole genome shotgun (WGS) entry which is preliminary data.</text>
</comment>
<evidence type="ECO:0000256" key="1">
    <source>
        <dbReference type="ARBA" id="ARBA00001255"/>
    </source>
</evidence>
<gene>
    <name evidence="7" type="ORF">SLS62_002132</name>
</gene>
<dbReference type="EC" id="3.2.1.22" evidence="3 6"/>
<evidence type="ECO:0000256" key="6">
    <source>
        <dbReference type="RuleBase" id="RU361168"/>
    </source>
</evidence>
<dbReference type="EMBL" id="JAKJXP020000010">
    <property type="protein sequence ID" value="KAK7755846.1"/>
    <property type="molecule type" value="Genomic_DNA"/>
</dbReference>
<comment type="catalytic activity">
    <reaction evidence="1 6">
        <text>Hydrolysis of terminal, non-reducing alpha-D-galactose residues in alpha-D-galactosides, including galactose oligosaccharides, galactomannans and galactolipids.</text>
        <dbReference type="EC" id="3.2.1.22"/>
    </reaction>
</comment>
<proteinExistence type="inferred from homology"/>
<reference evidence="7 8" key="1">
    <citation type="submission" date="2024-02" db="EMBL/GenBank/DDBJ databases">
        <title>De novo assembly and annotation of 12 fungi associated with fruit tree decline syndrome in Ontario, Canada.</title>
        <authorList>
            <person name="Sulman M."/>
            <person name="Ellouze W."/>
            <person name="Ilyukhin E."/>
        </authorList>
    </citation>
    <scope>NUCLEOTIDE SEQUENCE [LARGE SCALE GENOMIC DNA]</scope>
    <source>
        <strain evidence="7 8">M11/M66-122</strain>
    </source>
</reference>
<keyword evidence="8" id="KW-1185">Reference proteome</keyword>
<organism evidence="7 8">
    <name type="scientific">Diatrype stigma</name>
    <dbReference type="NCBI Taxonomy" id="117547"/>
    <lineage>
        <taxon>Eukaryota</taxon>
        <taxon>Fungi</taxon>
        <taxon>Dikarya</taxon>
        <taxon>Ascomycota</taxon>
        <taxon>Pezizomycotina</taxon>
        <taxon>Sordariomycetes</taxon>
        <taxon>Xylariomycetidae</taxon>
        <taxon>Xylariales</taxon>
        <taxon>Diatrypaceae</taxon>
        <taxon>Diatrype</taxon>
    </lineage>
</organism>
<evidence type="ECO:0000256" key="4">
    <source>
        <dbReference type="ARBA" id="ARBA00022801"/>
    </source>
</evidence>
<dbReference type="PANTHER" id="PTHR11452">
    <property type="entry name" value="ALPHA-GALACTOSIDASE/ALPHA-N-ACETYLGALACTOSAMINIDASE"/>
    <property type="match status" value="1"/>
</dbReference>
<name>A0AAN9UXS0_9PEZI</name>
<evidence type="ECO:0000313" key="8">
    <source>
        <dbReference type="Proteomes" id="UP001320420"/>
    </source>
</evidence>
<evidence type="ECO:0000256" key="3">
    <source>
        <dbReference type="ARBA" id="ARBA00012755"/>
    </source>
</evidence>
<dbReference type="AlphaFoldDB" id="A0AAN9UXS0"/>
<dbReference type="PRINTS" id="PR00740">
    <property type="entry name" value="GLHYDRLASE27"/>
</dbReference>
<evidence type="ECO:0000256" key="5">
    <source>
        <dbReference type="ARBA" id="ARBA00023295"/>
    </source>
</evidence>
<dbReference type="InterPro" id="IPR002241">
    <property type="entry name" value="Glyco_hydro_27"/>
</dbReference>
<sequence length="64" mass="6823">MLDPERFPDGISGLAEKIHGMRLKLGIYSSAGTATCAGYPASIGYEDIDAATFAAWGVDCKWEP</sequence>
<dbReference type="PANTHER" id="PTHR11452:SF61">
    <property type="entry name" value="ALPHA-GALACTOSIDASE B-RELATED"/>
    <property type="match status" value="1"/>
</dbReference>
<keyword evidence="4 6" id="KW-0378">Hydrolase</keyword>
<dbReference type="InterPro" id="IPR017853">
    <property type="entry name" value="GH"/>
</dbReference>
<evidence type="ECO:0000313" key="7">
    <source>
        <dbReference type="EMBL" id="KAK7755846.1"/>
    </source>
</evidence>